<dbReference type="RefSeq" id="WP_317329787.1">
    <property type="nucleotide sequence ID" value="NZ_JAWJZA010000002.1"/>
</dbReference>
<evidence type="ECO:0000259" key="12">
    <source>
        <dbReference type="Pfam" id="PF13361"/>
    </source>
</evidence>
<evidence type="ECO:0000259" key="13">
    <source>
        <dbReference type="Pfam" id="PF21445"/>
    </source>
</evidence>
<evidence type="ECO:0000256" key="8">
    <source>
        <dbReference type="ARBA" id="ARBA00023125"/>
    </source>
</evidence>
<dbReference type="Pfam" id="PF13361">
    <property type="entry name" value="UvrD_C"/>
    <property type="match status" value="1"/>
</dbReference>
<dbReference type="Pfam" id="PF21445">
    <property type="entry name" value="ADDB_N"/>
    <property type="match status" value="1"/>
</dbReference>
<dbReference type="InterPro" id="IPR049035">
    <property type="entry name" value="ADDB_N"/>
</dbReference>
<keyword evidence="2" id="KW-0547">Nucleotide-binding</keyword>
<protein>
    <submittedName>
        <fullName evidence="14">PD-(D/E)XK nuclease family protein</fullName>
    </submittedName>
</protein>
<evidence type="ECO:0000256" key="5">
    <source>
        <dbReference type="ARBA" id="ARBA00022806"/>
    </source>
</evidence>
<keyword evidence="1" id="KW-0540">Nuclease</keyword>
<feature type="domain" description="PD-(D/E)XK endonuclease-like" evidence="11">
    <location>
        <begin position="786"/>
        <end position="1132"/>
    </location>
</feature>
<keyword evidence="5" id="KW-0347">Helicase</keyword>
<reference evidence="14 15" key="1">
    <citation type="submission" date="2023-10" db="EMBL/GenBank/DDBJ databases">
        <title>Veillonella sp. nov., isolated from a pig farm feces dump.</title>
        <authorList>
            <person name="Chang Y.-H."/>
        </authorList>
    </citation>
    <scope>NUCLEOTIDE SEQUENCE [LARGE SCALE GENOMIC DNA]</scope>
    <source>
        <strain evidence="14 15">YH-vei2233</strain>
    </source>
</reference>
<dbReference type="InterPro" id="IPR027417">
    <property type="entry name" value="P-loop_NTPase"/>
</dbReference>
<keyword evidence="15" id="KW-1185">Reference proteome</keyword>
<dbReference type="SUPFAM" id="SSF52540">
    <property type="entry name" value="P-loop containing nucleoside triphosphate hydrolases"/>
    <property type="match status" value="2"/>
</dbReference>
<evidence type="ECO:0000256" key="10">
    <source>
        <dbReference type="SAM" id="Coils"/>
    </source>
</evidence>
<evidence type="ECO:0000313" key="14">
    <source>
        <dbReference type="EMBL" id="MDV5088105.1"/>
    </source>
</evidence>
<evidence type="ECO:0000256" key="7">
    <source>
        <dbReference type="ARBA" id="ARBA00022840"/>
    </source>
</evidence>
<evidence type="ECO:0000256" key="3">
    <source>
        <dbReference type="ARBA" id="ARBA00022763"/>
    </source>
</evidence>
<keyword evidence="9" id="KW-0234">DNA repair</keyword>
<evidence type="ECO:0000256" key="2">
    <source>
        <dbReference type="ARBA" id="ARBA00022741"/>
    </source>
</evidence>
<dbReference type="Proteomes" id="UP001272515">
    <property type="component" value="Unassembled WGS sequence"/>
</dbReference>
<dbReference type="Gene3D" id="3.40.50.300">
    <property type="entry name" value="P-loop containing nucleotide triphosphate hydrolases"/>
    <property type="match status" value="3"/>
</dbReference>
<dbReference type="Pfam" id="PF12705">
    <property type="entry name" value="PDDEXK_1"/>
    <property type="match status" value="1"/>
</dbReference>
<evidence type="ECO:0000256" key="4">
    <source>
        <dbReference type="ARBA" id="ARBA00022801"/>
    </source>
</evidence>
<feature type="coiled-coil region" evidence="10">
    <location>
        <begin position="150"/>
        <end position="177"/>
    </location>
</feature>
<gene>
    <name evidence="14" type="ORF">RVY80_04485</name>
</gene>
<keyword evidence="10" id="KW-0175">Coiled coil</keyword>
<accession>A0ABU3Z867</accession>
<keyword evidence="7" id="KW-0067">ATP-binding</keyword>
<dbReference type="PANTHER" id="PTHR30591">
    <property type="entry name" value="RECBCD ENZYME SUBUNIT RECC"/>
    <property type="match status" value="1"/>
</dbReference>
<sequence length="1170" mass="134042">MNLTMYIGRAGTGKSFACYERIREIIEQNPGEPIILLVPEPATYKVERELAEFMPNGGFTTVRVVGFGRLAYQVYQSIGTVKEQSRSISAVGRNLLLRLIMKRYNAELGVLSQAAKRPEFSDVLQGLFSEFKSFRVEASDLAKGAEQVHSESLARKLAELAKLMEAYETELAKHGESDLDPLIELVQALPESPLMTNAHVFVDGFHWFTPVHYELLYTLFDLAKESVITVNLPVDPKERMKHRNRGALFSRPREIYDTLHERYGNQINERTFDSAKRFEAPVLTALEQEFFASPVRSSNNTVGLTQIPLIKGYNRDCEADEVCRHILHYMEQPRARWRDVGIMLRESETYGDTLEKALTRYEIPHFIDRQRPMKTHPLSEFLADIFEIVRSNYGHDVLFRWLKTDLLPVTREEVDELENYCLEFGIRHYQWEKEWTYTRGVNSAFLKGPQLDEDGNPIKFAEEIRLERVNTTHKKIMDALEPWFEFALEPHTGREWCSKLYEVLENFEVPTQLYQWAQEAEQANDLEAKASHEQMYSAVMSFFDEVMAIADEDELTLDEMALLMEEGLEDVNYSMIPPTLDHVVVTTVERGYSQSWKQVFVMGLNQGIFPQSMGDEGLIKDREREELASVGITLAEGALPKAFNENFLFYLACTRAKQQLTLSFAGAGTEGDAMESALAVKRLQNMAYCSKETFVPLSIQEDTESDYLWRPNQSLALLSSRWAELLGGESVSPVWWGLYNWACESTVYRPRLAEVTRGIRDNNAVPLIDQDVINGLFLKDNYMSGSVTRLERFQQCPFSFYAQYGLKLEERPIRTFGAPEIGTFLHENLRRLGEHLLEQNRQWRDLDDEERNTLCEQVATDLINEDVYMKEESDAYQKQVQQRLIQTLKRTVYRLTDWSKKSDFNTVYLEQSFGGYDGWPSIDVALGNNRFLKLRGQIDRVDEYMYDGQTYGAVIDYKSGGTRVSGQEVYYGLKLQLMTYLLALESSGKTKETNYSILPAGAIYTYVKSPQIKADGPVTKAEAAELSMVQDDIKNSGYFADDPEILMHMDDIQPGAKSSPYVPVRITAKGAIHGSDKYKVKSTDEFNLMTEYASHVMAEAGQKIGHGEFPIKPYNIDKRIPCTYCDYRTVCRFDSTQNSYNYLQKLDESTALDKMREALGKGGDNDEMDS</sequence>
<proteinExistence type="predicted"/>
<evidence type="ECO:0000313" key="15">
    <source>
        <dbReference type="Proteomes" id="UP001272515"/>
    </source>
</evidence>
<keyword evidence="4" id="KW-0378">Hydrolase</keyword>
<dbReference type="InterPro" id="IPR014017">
    <property type="entry name" value="DNA_helicase_UvrD-like_C"/>
</dbReference>
<evidence type="ECO:0000256" key="6">
    <source>
        <dbReference type="ARBA" id="ARBA00022839"/>
    </source>
</evidence>
<dbReference type="Gene3D" id="6.10.140.1030">
    <property type="match status" value="1"/>
</dbReference>
<dbReference type="PANTHER" id="PTHR30591:SF1">
    <property type="entry name" value="RECBCD ENZYME SUBUNIT RECC"/>
    <property type="match status" value="1"/>
</dbReference>
<dbReference type="InterPro" id="IPR011604">
    <property type="entry name" value="PDDEXK-like_dom_sf"/>
</dbReference>
<feature type="domain" description="ATP-dependent helicase/deoxyribonuclease subunit B N-terminal" evidence="13">
    <location>
        <begin position="6"/>
        <end position="287"/>
    </location>
</feature>
<evidence type="ECO:0000256" key="1">
    <source>
        <dbReference type="ARBA" id="ARBA00022722"/>
    </source>
</evidence>
<dbReference type="Gene3D" id="3.90.320.10">
    <property type="match status" value="1"/>
</dbReference>
<keyword evidence="3" id="KW-0227">DNA damage</keyword>
<evidence type="ECO:0000256" key="9">
    <source>
        <dbReference type="ARBA" id="ARBA00023204"/>
    </source>
</evidence>
<dbReference type="InterPro" id="IPR011335">
    <property type="entry name" value="Restrct_endonuc-II-like"/>
</dbReference>
<dbReference type="InterPro" id="IPR038726">
    <property type="entry name" value="PDDEXK_AddAB-type"/>
</dbReference>
<evidence type="ECO:0000259" key="11">
    <source>
        <dbReference type="Pfam" id="PF12705"/>
    </source>
</evidence>
<dbReference type="EMBL" id="JAWJZB010000004">
    <property type="protein sequence ID" value="MDV5088105.1"/>
    <property type="molecule type" value="Genomic_DNA"/>
</dbReference>
<keyword evidence="6" id="KW-0269">Exonuclease</keyword>
<keyword evidence="8" id="KW-0238">DNA-binding</keyword>
<feature type="domain" description="UvrD-like helicase C-terminal" evidence="12">
    <location>
        <begin position="303"/>
        <end position="665"/>
    </location>
</feature>
<organism evidence="14 15">
    <name type="scientific">Veillonella absiana</name>
    <dbReference type="NCBI Taxonomy" id="3079305"/>
    <lineage>
        <taxon>Bacteria</taxon>
        <taxon>Bacillati</taxon>
        <taxon>Bacillota</taxon>
        <taxon>Negativicutes</taxon>
        <taxon>Veillonellales</taxon>
        <taxon>Veillonellaceae</taxon>
        <taxon>Veillonella</taxon>
    </lineage>
</organism>
<name>A0ABU3Z867_9FIRM</name>
<comment type="caution">
    <text evidence="14">The sequence shown here is derived from an EMBL/GenBank/DDBJ whole genome shotgun (WGS) entry which is preliminary data.</text>
</comment>
<dbReference type="SUPFAM" id="SSF52980">
    <property type="entry name" value="Restriction endonuclease-like"/>
    <property type="match status" value="1"/>
</dbReference>